<dbReference type="Proteomes" id="UP000215027">
    <property type="component" value="Chromosome II"/>
</dbReference>
<sequence>MRIRFTMLGLSLLALLLSTACRPANPDVLPTAAAIATVPAITEPTAAGPTRLPIATITAEPTAEPTAAVVATVPPTAEPLPEPDAPPLPAGVFYDLGEAIIIQENFPEDSRFRQMPVQLNGVMAVPDSGDGPYPVVVFLHGAHPGCPVNDGGVDVWPCGDAEQRNYAGFEYLVRELAARGYVALSININAENSFGFGEPFPGERLRQIVDLHLSALAAAAAGGENNFGVELAGVADVSRLVLMGHSRGGEGANWLANDVGLDQDAASAERGYGPVRGLLLVAPALSFVGTNGTNVPLAVILPACDGDVVDQAGQLFYEAVRLGEWSATAARPNAPATSVFLERANHNGFNSQLSGDMVTMDDREDCRPLLTPAEQQSFLVDYAADFLTSLFHSDPAARLAAAARLGMDPLAAAPDDILGRPARLSVIPAAADRLPIWTPATEADMTTNRLGGAIAAEGLTTLFCREGYFLPADVPGSEPCRRPTLTVPGNPTMAVVDWAAPGGALRFELPEGQRDLSRYDALSLRAVVDPLSPLNAAGANQRLSMRLTDGAGAVAVVTTGDDEPALRYPVGDIFEDGFFGPTFTGRAPLTTLRLPLAGFGGVNLADVTEIALLFDQSPSGTLLLGDLEAIRRPDVVGE</sequence>
<evidence type="ECO:0000256" key="1">
    <source>
        <dbReference type="SAM" id="SignalP"/>
    </source>
</evidence>
<keyword evidence="3" id="KW-1185">Reference proteome</keyword>
<protein>
    <recommendedName>
        <fullName evidence="4">Alpha/beta hydrolase</fullName>
    </recommendedName>
</protein>
<dbReference type="PROSITE" id="PS51257">
    <property type="entry name" value="PROKAR_LIPOPROTEIN"/>
    <property type="match status" value="1"/>
</dbReference>
<proteinExistence type="predicted"/>
<dbReference type="Gene3D" id="3.40.50.1820">
    <property type="entry name" value="alpha/beta hydrolase"/>
    <property type="match status" value="1"/>
</dbReference>
<name>A0A160T979_9CHLR</name>
<feature type="signal peptide" evidence="1">
    <location>
        <begin position="1"/>
        <end position="23"/>
    </location>
</feature>
<keyword evidence="1" id="KW-0732">Signal</keyword>
<evidence type="ECO:0008006" key="4">
    <source>
        <dbReference type="Google" id="ProtNLM"/>
    </source>
</evidence>
<gene>
    <name evidence="2" type="ORF">CFX0092_B0046</name>
</gene>
<accession>A0A160T979</accession>
<dbReference type="RefSeq" id="WP_157913291.1">
    <property type="nucleotide sequence ID" value="NZ_LN890656.1"/>
</dbReference>
<dbReference type="KEGG" id="pbf:CFX0092_B0046"/>
<dbReference type="AlphaFoldDB" id="A0A160T979"/>
<organism evidence="2 3">
    <name type="scientific">Candidatus Promineifilum breve</name>
    <dbReference type="NCBI Taxonomy" id="1806508"/>
    <lineage>
        <taxon>Bacteria</taxon>
        <taxon>Bacillati</taxon>
        <taxon>Chloroflexota</taxon>
        <taxon>Ardenticatenia</taxon>
        <taxon>Candidatus Promineifilales</taxon>
        <taxon>Candidatus Promineifilaceae</taxon>
        <taxon>Candidatus Promineifilum</taxon>
    </lineage>
</organism>
<evidence type="ECO:0000313" key="2">
    <source>
        <dbReference type="EMBL" id="CUS05580.1"/>
    </source>
</evidence>
<dbReference type="InterPro" id="IPR029058">
    <property type="entry name" value="AB_hydrolase_fold"/>
</dbReference>
<dbReference type="OrthoDB" id="9808543at2"/>
<evidence type="ECO:0000313" key="3">
    <source>
        <dbReference type="Proteomes" id="UP000215027"/>
    </source>
</evidence>
<reference evidence="2" key="1">
    <citation type="submission" date="2016-01" db="EMBL/GenBank/DDBJ databases">
        <authorList>
            <person name="Mcilroy J.S."/>
            <person name="Karst M S."/>
            <person name="Albertsen M."/>
        </authorList>
    </citation>
    <scope>NUCLEOTIDE SEQUENCE</scope>
    <source>
        <strain evidence="2">Cfx-K</strain>
    </source>
</reference>
<dbReference type="EMBL" id="LN890656">
    <property type="protein sequence ID" value="CUS05580.1"/>
    <property type="molecule type" value="Genomic_DNA"/>
</dbReference>
<dbReference type="SUPFAM" id="SSF53474">
    <property type="entry name" value="alpha/beta-Hydrolases"/>
    <property type="match status" value="1"/>
</dbReference>
<feature type="chain" id="PRO_5007820128" description="Alpha/beta hydrolase" evidence="1">
    <location>
        <begin position="24"/>
        <end position="638"/>
    </location>
</feature>